<accession>A0ABR3LGS3</accession>
<protein>
    <submittedName>
        <fullName evidence="2">Uncharacterized protein</fullName>
    </submittedName>
</protein>
<sequence>MLRSEENGSRPPKYSRSGVGHVPAGGRVGVGHLKNCAGVEIPGNVIFISVYPPNHGARNPPHHSHTSHPPTSHPNALQLPSSCVLGQHIPYGERGRDCQLFQTRLVLWASNPGGGLNPLYGVRENVVKR</sequence>
<feature type="region of interest" description="Disordered" evidence="1">
    <location>
        <begin position="53"/>
        <end position="78"/>
    </location>
</feature>
<evidence type="ECO:0000256" key="1">
    <source>
        <dbReference type="SAM" id="MobiDB-lite"/>
    </source>
</evidence>
<dbReference type="Proteomes" id="UP001558613">
    <property type="component" value="Unassembled WGS sequence"/>
</dbReference>
<gene>
    <name evidence="2" type="ORF">QQF64_019914</name>
</gene>
<proteinExistence type="predicted"/>
<keyword evidence="3" id="KW-1185">Reference proteome</keyword>
<feature type="region of interest" description="Disordered" evidence="1">
    <location>
        <begin position="1"/>
        <end position="25"/>
    </location>
</feature>
<dbReference type="EMBL" id="JAYMGO010000022">
    <property type="protein sequence ID" value="KAL1252118.1"/>
    <property type="molecule type" value="Genomic_DNA"/>
</dbReference>
<name>A0ABR3LGS3_9TELE</name>
<comment type="caution">
    <text evidence="2">The sequence shown here is derived from an EMBL/GenBank/DDBJ whole genome shotgun (WGS) entry which is preliminary data.</text>
</comment>
<reference evidence="2 3" key="1">
    <citation type="submission" date="2023-09" db="EMBL/GenBank/DDBJ databases">
        <authorList>
            <person name="Wang M."/>
        </authorList>
    </citation>
    <scope>NUCLEOTIDE SEQUENCE [LARGE SCALE GENOMIC DNA]</scope>
    <source>
        <strain evidence="2">GT-2023</strain>
        <tissue evidence="2">Liver</tissue>
    </source>
</reference>
<evidence type="ECO:0000313" key="2">
    <source>
        <dbReference type="EMBL" id="KAL1252118.1"/>
    </source>
</evidence>
<evidence type="ECO:0000313" key="3">
    <source>
        <dbReference type="Proteomes" id="UP001558613"/>
    </source>
</evidence>
<organism evidence="2 3">
    <name type="scientific">Cirrhinus molitorella</name>
    <name type="common">mud carp</name>
    <dbReference type="NCBI Taxonomy" id="172907"/>
    <lineage>
        <taxon>Eukaryota</taxon>
        <taxon>Metazoa</taxon>
        <taxon>Chordata</taxon>
        <taxon>Craniata</taxon>
        <taxon>Vertebrata</taxon>
        <taxon>Euteleostomi</taxon>
        <taxon>Actinopterygii</taxon>
        <taxon>Neopterygii</taxon>
        <taxon>Teleostei</taxon>
        <taxon>Ostariophysi</taxon>
        <taxon>Cypriniformes</taxon>
        <taxon>Cyprinidae</taxon>
        <taxon>Labeoninae</taxon>
        <taxon>Labeonini</taxon>
        <taxon>Cirrhinus</taxon>
    </lineage>
</organism>